<dbReference type="InterPro" id="IPR042099">
    <property type="entry name" value="ANL_N_sf"/>
</dbReference>
<evidence type="ECO:0000259" key="2">
    <source>
        <dbReference type="Pfam" id="PF13193"/>
    </source>
</evidence>
<dbReference type="PANTHER" id="PTHR43767:SF1">
    <property type="entry name" value="NONRIBOSOMAL PEPTIDE SYNTHASE PES1 (EUROFUNG)-RELATED"/>
    <property type="match status" value="1"/>
</dbReference>
<evidence type="ECO:0000313" key="4">
    <source>
        <dbReference type="Proteomes" id="UP000599523"/>
    </source>
</evidence>
<keyword evidence="4" id="KW-1185">Reference proteome</keyword>
<proteinExistence type="predicted"/>
<evidence type="ECO:0000313" key="3">
    <source>
        <dbReference type="EMBL" id="NMG02809.1"/>
    </source>
</evidence>
<dbReference type="EMBL" id="WTVM01000033">
    <property type="protein sequence ID" value="NMG02809.1"/>
    <property type="molecule type" value="Genomic_DNA"/>
</dbReference>
<dbReference type="InterPro" id="IPR000873">
    <property type="entry name" value="AMP-dep_synth/lig_dom"/>
</dbReference>
<dbReference type="Pfam" id="PF13193">
    <property type="entry name" value="AMP-binding_C"/>
    <property type="match status" value="1"/>
</dbReference>
<dbReference type="InterPro" id="IPR050237">
    <property type="entry name" value="ATP-dep_AMP-bd_enzyme"/>
</dbReference>
<name>A0A972F730_9RHOO</name>
<dbReference type="InterPro" id="IPR045851">
    <property type="entry name" value="AMP-bd_C_sf"/>
</dbReference>
<dbReference type="Gene3D" id="3.30.300.30">
    <property type="match status" value="1"/>
</dbReference>
<dbReference type="PROSITE" id="PS00455">
    <property type="entry name" value="AMP_BINDING"/>
    <property type="match status" value="1"/>
</dbReference>
<dbReference type="RefSeq" id="WP_168987579.1">
    <property type="nucleotide sequence ID" value="NZ_CAWPHM010000257.1"/>
</dbReference>
<organism evidence="3 4">
    <name type="scientific">Azoarcus taiwanensis</name>
    <dbReference type="NCBI Taxonomy" id="666964"/>
    <lineage>
        <taxon>Bacteria</taxon>
        <taxon>Pseudomonadati</taxon>
        <taxon>Pseudomonadota</taxon>
        <taxon>Betaproteobacteria</taxon>
        <taxon>Rhodocyclales</taxon>
        <taxon>Zoogloeaceae</taxon>
        <taxon>Azoarcus</taxon>
    </lineage>
</organism>
<comment type="caution">
    <text evidence="3">The sequence shown here is derived from an EMBL/GenBank/DDBJ whole genome shotgun (WGS) entry which is preliminary data.</text>
</comment>
<dbReference type="Gene3D" id="3.40.50.12780">
    <property type="entry name" value="N-terminal domain of ligase-like"/>
    <property type="match status" value="1"/>
</dbReference>
<dbReference type="Proteomes" id="UP000599523">
    <property type="component" value="Unassembled WGS sequence"/>
</dbReference>
<gene>
    <name evidence="3" type="ORF">GPA21_07475</name>
</gene>
<reference evidence="3" key="1">
    <citation type="submission" date="2019-12" db="EMBL/GenBank/DDBJ databases">
        <title>Comparative genomics gives insights into the taxonomy of the Azoarcus-Aromatoleum group and reveals separate origins of nif in the plant-associated Azoarcus and non-plant-associated Aromatoleum sub-groups.</title>
        <authorList>
            <person name="Lafos M."/>
            <person name="Maluk M."/>
            <person name="Batista M."/>
            <person name="Junghare M."/>
            <person name="Carmona M."/>
            <person name="Faoro H."/>
            <person name="Cruz L.M."/>
            <person name="Battistoni F."/>
            <person name="De Souza E."/>
            <person name="Pedrosa F."/>
            <person name="Chen W.-M."/>
            <person name="Poole P.S."/>
            <person name="Dixon R.A."/>
            <person name="James E.K."/>
        </authorList>
    </citation>
    <scope>NUCLEOTIDE SEQUENCE</scope>
    <source>
        <strain evidence="3">NSC3</strain>
    </source>
</reference>
<protein>
    <submittedName>
        <fullName evidence="3">AMP-binding protein</fullName>
    </submittedName>
</protein>
<dbReference type="InterPro" id="IPR025110">
    <property type="entry name" value="AMP-bd_C"/>
</dbReference>
<evidence type="ECO:0000259" key="1">
    <source>
        <dbReference type="Pfam" id="PF00501"/>
    </source>
</evidence>
<dbReference type="PANTHER" id="PTHR43767">
    <property type="entry name" value="LONG-CHAIN-FATTY-ACID--COA LIGASE"/>
    <property type="match status" value="1"/>
</dbReference>
<feature type="domain" description="AMP-dependent synthetase/ligase" evidence="1">
    <location>
        <begin position="21"/>
        <end position="373"/>
    </location>
</feature>
<dbReference type="Pfam" id="PF00501">
    <property type="entry name" value="AMP-binding"/>
    <property type="match status" value="1"/>
</dbReference>
<dbReference type="GO" id="GO:0016878">
    <property type="term" value="F:acid-thiol ligase activity"/>
    <property type="evidence" value="ECO:0007669"/>
    <property type="project" value="UniProtKB-ARBA"/>
</dbReference>
<accession>A0A972F730</accession>
<feature type="domain" description="AMP-binding enzyme C-terminal" evidence="2">
    <location>
        <begin position="424"/>
        <end position="497"/>
    </location>
</feature>
<sequence>MTLSPAASTPARRIHQMFAPWVRARPDAVALDDGSVTLSYTELDRAVNEAAQVLAGLGVRPGDRVLLVAENCVALCVSILAISALDAWSATVNARLSSREIANYIEHSGARRALYFDRVSLEAGQHAQHFGAEPVAFPLVGPISVGPLADAVPEPLFEAADEQVAALVYTSGTTGAAKAVMLTHANLMFVGENTRRMRNMVPEDVVYGVLPLSHVYGLSSLLSATLISGARLLLVSRFQPDHMARAIATQGVSVLHGVPAMYARLTDWVGRNPEGFEAPRLRVAQAGGSPLTAPVKEGFERVFGITLNNGYGMTETSPSICQTRMDPPRTDCSVGQPIPGIEVKLYDEEGAAGGAEGVGELCVRGPNVMKGYYRAPEQTAATFLPGGWLRTGDLARIEPDGAVFIVGRAKELIIRSGFNVYPAEVEQVLNAFPAVMQSAVVGRDVESNEEVIAFVEAVEECEIDMAALQAHLRENLSPYKIPARIVVAHLPAAPSGKILKAELRRMAAILDGGR</sequence>
<dbReference type="SUPFAM" id="SSF56801">
    <property type="entry name" value="Acetyl-CoA synthetase-like"/>
    <property type="match status" value="1"/>
</dbReference>
<dbReference type="InterPro" id="IPR020845">
    <property type="entry name" value="AMP-binding_CS"/>
</dbReference>
<dbReference type="AlphaFoldDB" id="A0A972F730"/>